<keyword evidence="1" id="KW-1133">Transmembrane helix</keyword>
<accession>A0A3G3BZ94</accession>
<dbReference type="Proteomes" id="UP000278488">
    <property type="component" value="Segment"/>
</dbReference>
<feature type="transmembrane region" description="Helical" evidence="1">
    <location>
        <begin position="7"/>
        <end position="30"/>
    </location>
</feature>
<reference evidence="3" key="1">
    <citation type="submission" date="2018-09" db="EMBL/GenBank/DDBJ databases">
        <title>Complete genome of Klebsiella pneumoniae phage Pylas.</title>
        <authorList>
            <person name="Powell J.E."/>
            <person name="Lessor L."/>
            <person name="O'Leary C.J."/>
            <person name="Liu M."/>
        </authorList>
    </citation>
    <scope>NUCLEOTIDE SEQUENCE [LARGE SCALE GENOMIC DNA]</scope>
</reference>
<proteinExistence type="predicted"/>
<evidence type="ECO:0000313" key="2">
    <source>
        <dbReference type="EMBL" id="AYP69281.1"/>
    </source>
</evidence>
<protein>
    <submittedName>
        <fullName evidence="2">Uncharacterized protein</fullName>
    </submittedName>
</protein>
<name>A0A3G3BZ94_9CAUD</name>
<keyword evidence="3" id="KW-1185">Reference proteome</keyword>
<organism evidence="2 3">
    <name type="scientific">Klebsiella phage Pylas</name>
    <dbReference type="NCBI Taxonomy" id="2419682"/>
    <lineage>
        <taxon>Viruses</taxon>
        <taxon>Duplodnaviria</taxon>
        <taxon>Heunggongvirae</taxon>
        <taxon>Uroviricota</taxon>
        <taxon>Caudoviricetes</taxon>
        <taxon>Schitoviridae</taxon>
        <taxon>Humphriesvirinae</taxon>
        <taxon>Pylasvirus</taxon>
        <taxon>Pylasvirus pylas</taxon>
    </lineage>
</organism>
<keyword evidence="1" id="KW-0472">Membrane</keyword>
<keyword evidence="1" id="KW-0812">Transmembrane</keyword>
<evidence type="ECO:0000256" key="1">
    <source>
        <dbReference type="SAM" id="Phobius"/>
    </source>
</evidence>
<sequence length="93" mass="10031">MRSCKRAVLDVALLTLILSAIMIGFISAAYGSDSGINPTFEKVDIQRVHDGDADVTCWVLYVPGTRKIINHTSDSYSISCLPNSAISPKGTDK</sequence>
<gene>
    <name evidence="2" type="ORF">Pylas_027</name>
</gene>
<dbReference type="EMBL" id="MH899585">
    <property type="protein sequence ID" value="AYP69281.1"/>
    <property type="molecule type" value="Genomic_DNA"/>
</dbReference>
<evidence type="ECO:0000313" key="3">
    <source>
        <dbReference type="Proteomes" id="UP000278488"/>
    </source>
</evidence>